<protein>
    <recommendedName>
        <fullName evidence="2">HTH psq-type domain-containing protein</fullName>
    </recommendedName>
</protein>
<dbReference type="SUPFAM" id="SSF46689">
    <property type="entry name" value="Homeodomain-like"/>
    <property type="match status" value="1"/>
</dbReference>
<proteinExistence type="predicted"/>
<dbReference type="InterPro" id="IPR009057">
    <property type="entry name" value="Homeodomain-like_sf"/>
</dbReference>
<feature type="domain" description="HTH psq-type" evidence="2">
    <location>
        <begin position="59"/>
        <end position="97"/>
    </location>
</feature>
<dbReference type="Gene3D" id="1.10.10.60">
    <property type="entry name" value="Homeodomain-like"/>
    <property type="match status" value="1"/>
</dbReference>
<comment type="subcellular location">
    <subcellularLocation>
        <location evidence="1">Nucleus</location>
    </subcellularLocation>
</comment>
<evidence type="ECO:0000313" key="4">
    <source>
        <dbReference type="Proteomes" id="UP000823941"/>
    </source>
</evidence>
<dbReference type="Pfam" id="PF05225">
    <property type="entry name" value="HTH_psq"/>
    <property type="match status" value="1"/>
</dbReference>
<evidence type="ECO:0000256" key="1">
    <source>
        <dbReference type="ARBA" id="ARBA00004123"/>
    </source>
</evidence>
<evidence type="ECO:0000313" key="3">
    <source>
        <dbReference type="EMBL" id="KAG7313493.1"/>
    </source>
</evidence>
<evidence type="ECO:0000259" key="2">
    <source>
        <dbReference type="Pfam" id="PF05225"/>
    </source>
</evidence>
<keyword evidence="4" id="KW-1185">Reference proteome</keyword>
<dbReference type="EMBL" id="JAHIBW010000001">
    <property type="protein sequence ID" value="KAG7313493.1"/>
    <property type="molecule type" value="Genomic_DNA"/>
</dbReference>
<comment type="caution">
    <text evidence="3">The sequence shown here is derived from an EMBL/GenBank/DDBJ whole genome shotgun (WGS) entry which is preliminary data.</text>
</comment>
<dbReference type="Proteomes" id="UP000823941">
    <property type="component" value="Chromosome 1"/>
</dbReference>
<name>A0ABQ7R882_PLUXY</name>
<dbReference type="InterPro" id="IPR007889">
    <property type="entry name" value="HTH_Psq"/>
</dbReference>
<organism evidence="3 4">
    <name type="scientific">Plutella xylostella</name>
    <name type="common">Diamondback moth</name>
    <name type="synonym">Plutella maculipennis</name>
    <dbReference type="NCBI Taxonomy" id="51655"/>
    <lineage>
        <taxon>Eukaryota</taxon>
        <taxon>Metazoa</taxon>
        <taxon>Ecdysozoa</taxon>
        <taxon>Arthropoda</taxon>
        <taxon>Hexapoda</taxon>
        <taxon>Insecta</taxon>
        <taxon>Pterygota</taxon>
        <taxon>Neoptera</taxon>
        <taxon>Endopterygota</taxon>
        <taxon>Lepidoptera</taxon>
        <taxon>Glossata</taxon>
        <taxon>Ditrysia</taxon>
        <taxon>Yponomeutoidea</taxon>
        <taxon>Plutellidae</taxon>
        <taxon>Plutella</taxon>
    </lineage>
</organism>
<accession>A0ABQ7R882</accession>
<gene>
    <name evidence="3" type="ORF">JYU34_000628</name>
</gene>
<sequence length="107" mass="12204">MTGVVWNSVFSSSLDLPITNLEIWIRACTTNPYGLHTRQFSNIRNARMAATRKYYEWNETSMKLAITALKKKKCGLNEASRVYGVPKATLKCRFNGTNKNAKEEKQV</sequence>
<reference evidence="3 4" key="1">
    <citation type="submission" date="2021-06" db="EMBL/GenBank/DDBJ databases">
        <title>A haploid diamondback moth (Plutella xylostella L.) genome assembly resolves 31 chromosomes and identifies a diamide resistance mutation.</title>
        <authorList>
            <person name="Ward C.M."/>
            <person name="Perry K.D."/>
            <person name="Baker G."/>
            <person name="Powis K."/>
            <person name="Heckel D.G."/>
            <person name="Baxter S.W."/>
        </authorList>
    </citation>
    <scope>NUCLEOTIDE SEQUENCE [LARGE SCALE GENOMIC DNA]</scope>
    <source>
        <strain evidence="3 4">LV</strain>
        <tissue evidence="3">Single pupa</tissue>
    </source>
</reference>